<keyword evidence="3" id="KW-0732">Signal</keyword>
<dbReference type="GO" id="GO:0071973">
    <property type="term" value="P:bacterial-type flagellum-dependent cell motility"/>
    <property type="evidence" value="ECO:0007669"/>
    <property type="project" value="InterPro"/>
</dbReference>
<name>A0A2S8FEW9_9BACT</name>
<protein>
    <recommendedName>
        <fullName evidence="7">Flagellar P-ring protein</fullName>
    </recommendedName>
</protein>
<sequence length="378" mass="41209">MNTQMTRQLASLIIFALLVLLGTSVEAQVSPTQYSSIDSQRFQINRPLSDFVRVKGQEGNYLQGIGLVVGLKGTGDSDLTPTHRALSLMLKHMGNNSGSGPGGEYLPEELKNIKNMALVLVRANIPAEGAEEGDFIDCEVSSLGAKSLAGGTLAISTLQGPNPHDKTVWALASGPVELAKKDIPTRGYVMKGCRIEQTIRNPFVTQDGKIFLVINEGHKDWRMAQEIVFGVNNLEQNINRGTSGQIAKAIDQKTIEITIPPQYKEEPVFFVSILMETPIVDSLMNNKVVINRNQGLIVIGSDVEIGPVVINHNGIKVETANPEASKFVTVDTQKQYATRLKDLEDALTTLKVPATDIIDIVEALHHQGKVYGELIYVN</sequence>
<keyword evidence="4" id="KW-0975">Bacterial flagellum</keyword>
<evidence type="ECO:0000256" key="2">
    <source>
        <dbReference type="ARBA" id="ARBA00004117"/>
    </source>
</evidence>
<proteinExistence type="predicted"/>
<comment type="subcellular location">
    <subcellularLocation>
        <location evidence="2">Bacterial flagellum basal body</location>
    </subcellularLocation>
</comment>
<evidence type="ECO:0000256" key="4">
    <source>
        <dbReference type="ARBA" id="ARBA00023143"/>
    </source>
</evidence>
<evidence type="ECO:0000256" key="3">
    <source>
        <dbReference type="ARBA" id="ARBA00022729"/>
    </source>
</evidence>
<gene>
    <name evidence="5" type="ORF">C5Y96_14710</name>
</gene>
<dbReference type="GO" id="GO:0005198">
    <property type="term" value="F:structural molecule activity"/>
    <property type="evidence" value="ECO:0007669"/>
    <property type="project" value="InterPro"/>
</dbReference>
<evidence type="ECO:0000313" key="6">
    <source>
        <dbReference type="Proteomes" id="UP000240009"/>
    </source>
</evidence>
<evidence type="ECO:0000313" key="5">
    <source>
        <dbReference type="EMBL" id="PQO30709.1"/>
    </source>
</evidence>
<dbReference type="EMBL" id="PUIA01000038">
    <property type="protein sequence ID" value="PQO30709.1"/>
    <property type="molecule type" value="Genomic_DNA"/>
</dbReference>
<dbReference type="Proteomes" id="UP000240009">
    <property type="component" value="Unassembled WGS sequence"/>
</dbReference>
<evidence type="ECO:0008006" key="7">
    <source>
        <dbReference type="Google" id="ProtNLM"/>
    </source>
</evidence>
<accession>A0A2S8FEW9</accession>
<evidence type="ECO:0000256" key="1">
    <source>
        <dbReference type="ARBA" id="ARBA00002591"/>
    </source>
</evidence>
<comment type="caution">
    <text evidence="5">The sequence shown here is derived from an EMBL/GenBank/DDBJ whole genome shotgun (WGS) entry which is preliminary data.</text>
</comment>
<dbReference type="PRINTS" id="PR01010">
    <property type="entry name" value="FLGPRINGFLGI"/>
</dbReference>
<dbReference type="Pfam" id="PF02119">
    <property type="entry name" value="FlgI"/>
    <property type="match status" value="1"/>
</dbReference>
<dbReference type="PANTHER" id="PTHR30381">
    <property type="entry name" value="FLAGELLAR P-RING PERIPLASMIC PROTEIN FLGI"/>
    <property type="match status" value="1"/>
</dbReference>
<dbReference type="GO" id="GO:0009428">
    <property type="term" value="C:bacterial-type flagellum basal body, distal rod, P ring"/>
    <property type="evidence" value="ECO:0007669"/>
    <property type="project" value="InterPro"/>
</dbReference>
<dbReference type="PANTHER" id="PTHR30381:SF0">
    <property type="entry name" value="FLAGELLAR P-RING PROTEIN"/>
    <property type="match status" value="1"/>
</dbReference>
<comment type="function">
    <text evidence="1">Assembles around the rod to form the L-ring and probably protects the motor/basal body from shearing forces during rotation.</text>
</comment>
<dbReference type="InterPro" id="IPR001782">
    <property type="entry name" value="Flag_FlgI"/>
</dbReference>
<organism evidence="5 6">
    <name type="scientific">Blastopirellula marina</name>
    <dbReference type="NCBI Taxonomy" id="124"/>
    <lineage>
        <taxon>Bacteria</taxon>
        <taxon>Pseudomonadati</taxon>
        <taxon>Planctomycetota</taxon>
        <taxon>Planctomycetia</taxon>
        <taxon>Pirellulales</taxon>
        <taxon>Pirellulaceae</taxon>
        <taxon>Blastopirellula</taxon>
    </lineage>
</organism>
<reference evidence="5 6" key="1">
    <citation type="submission" date="2018-02" db="EMBL/GenBank/DDBJ databases">
        <title>Comparative genomes isolates from brazilian mangrove.</title>
        <authorList>
            <person name="Araujo J.E."/>
            <person name="Taketani R.G."/>
            <person name="Silva M.C.P."/>
            <person name="Loureco M.V."/>
            <person name="Andreote F.D."/>
        </authorList>
    </citation>
    <scope>NUCLEOTIDE SEQUENCE [LARGE SCALE GENOMIC DNA]</scope>
    <source>
        <strain evidence="5 6">HEX-2 MGV</strain>
    </source>
</reference>
<dbReference type="AlphaFoldDB" id="A0A2S8FEW9"/>
<dbReference type="GO" id="GO:0030288">
    <property type="term" value="C:outer membrane-bounded periplasmic space"/>
    <property type="evidence" value="ECO:0007669"/>
    <property type="project" value="InterPro"/>
</dbReference>